<keyword evidence="1" id="KW-0732">Signal</keyword>
<comment type="caution">
    <text evidence="2">The sequence shown here is derived from an EMBL/GenBank/DDBJ whole genome shotgun (WGS) entry which is preliminary data.</text>
</comment>
<evidence type="ECO:0000313" key="2">
    <source>
        <dbReference type="EMBL" id="MEE1868847.1"/>
    </source>
</evidence>
<reference evidence="2 3" key="1">
    <citation type="submission" date="2024-01" db="EMBL/GenBank/DDBJ databases">
        <title>Unpublished Manusciprt.</title>
        <authorList>
            <person name="Duman M."/>
            <person name="Valdes E.G."/>
            <person name="Ajmi N."/>
            <person name="Altun S."/>
            <person name="Saticioglu I.B."/>
        </authorList>
    </citation>
    <scope>NUCLEOTIDE SEQUENCE [LARGE SCALE GENOMIC DNA]</scope>
    <source>
        <strain evidence="2 3">120P</strain>
    </source>
</reference>
<dbReference type="Proteomes" id="UP001307839">
    <property type="component" value="Unassembled WGS sequence"/>
</dbReference>
<evidence type="ECO:0008006" key="4">
    <source>
        <dbReference type="Google" id="ProtNLM"/>
    </source>
</evidence>
<dbReference type="RefSeq" id="WP_330080453.1">
    <property type="nucleotide sequence ID" value="NZ_JAZDCU010000013.1"/>
</dbReference>
<gene>
    <name evidence="2" type="ORF">V0R53_20895</name>
</gene>
<dbReference type="Gene3D" id="3.90.930.1">
    <property type="match status" value="1"/>
</dbReference>
<evidence type="ECO:0000313" key="3">
    <source>
        <dbReference type="Proteomes" id="UP001307839"/>
    </source>
</evidence>
<dbReference type="SUPFAM" id="SSF82185">
    <property type="entry name" value="Histone H3 K4-specific methyltransferase SET7/9 N-terminal domain"/>
    <property type="match status" value="1"/>
</dbReference>
<dbReference type="EMBL" id="JAZDQP010000016">
    <property type="protein sequence ID" value="MEE1868847.1"/>
    <property type="molecule type" value="Genomic_DNA"/>
</dbReference>
<feature type="signal peptide" evidence="1">
    <location>
        <begin position="1"/>
        <end position="19"/>
    </location>
</feature>
<dbReference type="PROSITE" id="PS51257">
    <property type="entry name" value="PROKAR_LIPOPROTEIN"/>
    <property type="match status" value="1"/>
</dbReference>
<organism evidence="2 3">
    <name type="scientific">Pseudomonas auratipiscis</name>
    <dbReference type="NCBI Taxonomy" id="3115853"/>
    <lineage>
        <taxon>Bacteria</taxon>
        <taxon>Pseudomonadati</taxon>
        <taxon>Pseudomonadota</taxon>
        <taxon>Gammaproteobacteria</taxon>
        <taxon>Pseudomonadales</taxon>
        <taxon>Pseudomonadaceae</taxon>
        <taxon>Pseudomonas</taxon>
    </lineage>
</organism>
<sequence>MRNLLAVALAAVFLTGCSAEIDNAQVVTKNGLMYKSGDSDPFTGRIVNLPIGLPGLTALCNTQVEKGRFSGKGECFYDAKKVYEVEYAAGSKNGTETVFDAKSGTTISVKNWKNGRQDGVAEEYQNGVLTHQQTFKEGKPDAQETRWNADGSKVITQLVWSNGTKFSGFETDSNGKHNYANGQLHGPQIKFDYFAGSLKNFVGAEENYKDGKLDGVQKKYKNILHTDIVLQASELIYENGVAVSGWVRKFDPLDGALLEEVQLVRTPQAEDEDFESDYPGNLVPVVATTSNESCEDAWMNAYRAEVGEDALINSEQIGEWESWCAEGKRP</sequence>
<protein>
    <recommendedName>
        <fullName evidence="4">Antitoxin component YwqK of YwqJK toxin-antitoxin module</fullName>
    </recommendedName>
</protein>
<dbReference type="AlphaFoldDB" id="A0AB35WWL6"/>
<name>A0AB35WWL6_9PSED</name>
<keyword evidence="3" id="KW-1185">Reference proteome</keyword>
<proteinExistence type="predicted"/>
<feature type="chain" id="PRO_5044266656" description="Antitoxin component YwqK of YwqJK toxin-antitoxin module" evidence="1">
    <location>
        <begin position="20"/>
        <end position="330"/>
    </location>
</feature>
<evidence type="ECO:0000256" key="1">
    <source>
        <dbReference type="SAM" id="SignalP"/>
    </source>
</evidence>
<accession>A0AB35WWL6</accession>